<evidence type="ECO:0000313" key="7">
    <source>
        <dbReference type="Proteomes" id="UP000192906"/>
    </source>
</evidence>
<keyword evidence="2" id="KW-0863">Zinc-finger</keyword>
<dbReference type="STRING" id="1519643.SAMN06295933_2551"/>
<dbReference type="Proteomes" id="UP000192906">
    <property type="component" value="Unassembled WGS sequence"/>
</dbReference>
<dbReference type="InterPro" id="IPR026328">
    <property type="entry name" value="FmdE"/>
</dbReference>
<dbReference type="PIRSF" id="PIRSF006578">
    <property type="entry name" value="FwdE"/>
    <property type="match status" value="1"/>
</dbReference>
<dbReference type="PANTHER" id="PTHR39418:SF1">
    <property type="entry name" value="DEHYDROGENASE"/>
    <property type="match status" value="1"/>
</dbReference>
<dbReference type="InterPro" id="IPR053194">
    <property type="entry name" value="tRNA_methyltr_O"/>
</dbReference>
<dbReference type="GO" id="GO:0008270">
    <property type="term" value="F:zinc ion binding"/>
    <property type="evidence" value="ECO:0007669"/>
    <property type="project" value="UniProtKB-KW"/>
</dbReference>
<sequence length="203" mass="22774">MNTYFPPETIERVIEFHGHQCPGLAIGIRASELCLNKLGHNNESSLVTICETDMCGVDAIQFLTGCSVGKGNLLLRDYGKMVFTFFRREDGKGVRALLNPEFLEENRNEMSKLMKATSDGFATEADKKKCKEIRSEVEAKYLEADLDEMFIIGAPQMVMPRPAAILESLECESCGEKIMESRSRRFAGQTLCIPCFSKVEQKI</sequence>
<proteinExistence type="predicted"/>
<keyword evidence="3" id="KW-0862">Zinc</keyword>
<dbReference type="PANTHER" id="PTHR39418">
    <property type="entry name" value="DEHYDROGENASE-RELATED"/>
    <property type="match status" value="1"/>
</dbReference>
<dbReference type="RefSeq" id="WP_085102796.1">
    <property type="nucleotide sequence ID" value="NZ_FWZU01000004.1"/>
</dbReference>
<organism evidence="6 7">
    <name type="scientific">Desulfovibrio gilichinskyi</name>
    <dbReference type="NCBI Taxonomy" id="1519643"/>
    <lineage>
        <taxon>Bacteria</taxon>
        <taxon>Pseudomonadati</taxon>
        <taxon>Thermodesulfobacteriota</taxon>
        <taxon>Desulfovibrionia</taxon>
        <taxon>Desulfovibrionales</taxon>
        <taxon>Desulfovibrionaceae</taxon>
        <taxon>Desulfovibrio</taxon>
    </lineage>
</organism>
<name>A0A1X7E2W7_9BACT</name>
<protein>
    <submittedName>
        <fullName evidence="6">Formylmethanofuran dehydrogenase subunit E</fullName>
    </submittedName>
</protein>
<evidence type="ECO:0000259" key="4">
    <source>
        <dbReference type="Pfam" id="PF01258"/>
    </source>
</evidence>
<dbReference type="AlphaFoldDB" id="A0A1X7E2W7"/>
<evidence type="ECO:0000313" key="6">
    <source>
        <dbReference type="EMBL" id="SMF26240.1"/>
    </source>
</evidence>
<gene>
    <name evidence="6" type="ORF">SAMN06295933_2551</name>
</gene>
<dbReference type="EMBL" id="FWZU01000004">
    <property type="protein sequence ID" value="SMF26240.1"/>
    <property type="molecule type" value="Genomic_DNA"/>
</dbReference>
<evidence type="ECO:0000256" key="2">
    <source>
        <dbReference type="ARBA" id="ARBA00022771"/>
    </source>
</evidence>
<dbReference type="OrthoDB" id="9804309at2"/>
<dbReference type="InterPro" id="IPR003814">
    <property type="entry name" value="FmdEsu_dom"/>
</dbReference>
<reference evidence="7" key="1">
    <citation type="submission" date="2017-04" db="EMBL/GenBank/DDBJ databases">
        <authorList>
            <person name="Varghese N."/>
            <person name="Submissions S."/>
        </authorList>
    </citation>
    <scope>NUCLEOTIDE SEQUENCE [LARGE SCALE GENOMIC DNA]</scope>
    <source>
        <strain evidence="7">K3S</strain>
    </source>
</reference>
<dbReference type="SUPFAM" id="SSF143555">
    <property type="entry name" value="FwdE-like"/>
    <property type="match status" value="1"/>
</dbReference>
<dbReference type="InterPro" id="IPR000962">
    <property type="entry name" value="Znf_DskA_TraR"/>
</dbReference>
<evidence type="ECO:0000256" key="3">
    <source>
        <dbReference type="ARBA" id="ARBA00022833"/>
    </source>
</evidence>
<evidence type="ECO:0000256" key="1">
    <source>
        <dbReference type="ARBA" id="ARBA00022723"/>
    </source>
</evidence>
<dbReference type="Pfam" id="PF02663">
    <property type="entry name" value="FmdE"/>
    <property type="match status" value="1"/>
</dbReference>
<keyword evidence="1" id="KW-0479">Metal-binding</keyword>
<feature type="domain" description="Formylmethanofuran dehydrogenase subunit E" evidence="5">
    <location>
        <begin position="16"/>
        <end position="150"/>
    </location>
</feature>
<feature type="domain" description="Zinc finger DksA/TraR C4-type" evidence="4">
    <location>
        <begin position="168"/>
        <end position="201"/>
    </location>
</feature>
<dbReference type="Gene3D" id="3.30.1330.130">
    <property type="match status" value="1"/>
</dbReference>
<accession>A0A1X7E2W7</accession>
<evidence type="ECO:0000259" key="5">
    <source>
        <dbReference type="Pfam" id="PF02663"/>
    </source>
</evidence>
<keyword evidence="7" id="KW-1185">Reference proteome</keyword>
<dbReference type="Pfam" id="PF01258">
    <property type="entry name" value="zf-dskA_traR"/>
    <property type="match status" value="1"/>
</dbReference>